<evidence type="ECO:0000256" key="1">
    <source>
        <dbReference type="ARBA" id="ARBA00004370"/>
    </source>
</evidence>
<dbReference type="InterPro" id="IPR002994">
    <property type="entry name" value="Surf1/Shy1"/>
</dbReference>
<gene>
    <name evidence="7" type="ORF">M0638_10795</name>
</gene>
<dbReference type="GO" id="GO:0005886">
    <property type="term" value="C:plasma membrane"/>
    <property type="evidence" value="ECO:0007669"/>
    <property type="project" value="UniProtKB-SubCell"/>
</dbReference>
<sequence>MSRRASPAPSRAPWLIGAGALLLAAAFLALGAWQVERRAWKHALIARVEAALVAAPVPAPGPAAWAGIGPADAYRRVTAEGDFLHDRETLVRATTELGSGYWVLTPLRTPGFTVLVNRGFVPPGRREPATRPEPAPSGPVRVTGLLRLTEPGGGFLRDNRPAEGRWYSRDVAAIGAARALPGPVAPRPLAPYFIDADPVPGRALPVGGLTVIRFADNHLIYALTWFGLALLSLGGGWIALRRRGDASGVDRGEAEGEGGGGKA</sequence>
<evidence type="ECO:0000256" key="2">
    <source>
        <dbReference type="ARBA" id="ARBA00007165"/>
    </source>
</evidence>
<protein>
    <recommendedName>
        <fullName evidence="6">SURF1-like protein</fullName>
    </recommendedName>
</protein>
<dbReference type="InterPro" id="IPR045214">
    <property type="entry name" value="Surf1/Surf4"/>
</dbReference>
<reference evidence="7" key="1">
    <citation type="submission" date="2022-04" db="EMBL/GenBank/DDBJ databases">
        <title>Roseomonas acroporae sp. nov., isolated from coral Acropora digitifera.</title>
        <authorList>
            <person name="Sun H."/>
        </authorList>
    </citation>
    <scope>NUCLEOTIDE SEQUENCE</scope>
    <source>
        <strain evidence="7">NAR14</strain>
    </source>
</reference>
<dbReference type="PANTHER" id="PTHR23427">
    <property type="entry name" value="SURFEIT LOCUS PROTEIN"/>
    <property type="match status" value="1"/>
</dbReference>
<proteinExistence type="inferred from homology"/>
<dbReference type="AlphaFoldDB" id="A0A9X1Y849"/>
<comment type="caution">
    <text evidence="7">The sequence shown here is derived from an EMBL/GenBank/DDBJ whole genome shotgun (WGS) entry which is preliminary data.</text>
</comment>
<comment type="subcellular location">
    <subcellularLocation>
        <location evidence="6">Cell membrane</location>
        <topology evidence="6">Multi-pass membrane protein</topology>
    </subcellularLocation>
    <subcellularLocation>
        <location evidence="1">Membrane</location>
    </subcellularLocation>
</comment>
<keyword evidence="6" id="KW-1003">Cell membrane</keyword>
<evidence type="ECO:0000256" key="4">
    <source>
        <dbReference type="ARBA" id="ARBA00022989"/>
    </source>
</evidence>
<accession>A0A9X1Y849</accession>
<evidence type="ECO:0000313" key="8">
    <source>
        <dbReference type="Proteomes" id="UP001139516"/>
    </source>
</evidence>
<keyword evidence="4 6" id="KW-1133">Transmembrane helix</keyword>
<evidence type="ECO:0000256" key="3">
    <source>
        <dbReference type="ARBA" id="ARBA00022692"/>
    </source>
</evidence>
<keyword evidence="3 6" id="KW-0812">Transmembrane</keyword>
<dbReference type="EMBL" id="JALPRX010000040">
    <property type="protein sequence ID" value="MCK8784870.1"/>
    <property type="molecule type" value="Genomic_DNA"/>
</dbReference>
<dbReference type="Pfam" id="PF02104">
    <property type="entry name" value="SURF1"/>
    <property type="match status" value="1"/>
</dbReference>
<organism evidence="7 8">
    <name type="scientific">Roseomonas acroporae</name>
    <dbReference type="NCBI Taxonomy" id="2937791"/>
    <lineage>
        <taxon>Bacteria</taxon>
        <taxon>Pseudomonadati</taxon>
        <taxon>Pseudomonadota</taxon>
        <taxon>Alphaproteobacteria</taxon>
        <taxon>Acetobacterales</taxon>
        <taxon>Roseomonadaceae</taxon>
        <taxon>Roseomonas</taxon>
    </lineage>
</organism>
<dbReference type="CDD" id="cd06662">
    <property type="entry name" value="SURF1"/>
    <property type="match status" value="1"/>
</dbReference>
<evidence type="ECO:0000256" key="6">
    <source>
        <dbReference type="RuleBase" id="RU363076"/>
    </source>
</evidence>
<dbReference type="Proteomes" id="UP001139516">
    <property type="component" value="Unassembled WGS sequence"/>
</dbReference>
<keyword evidence="5 6" id="KW-0472">Membrane</keyword>
<keyword evidence="8" id="KW-1185">Reference proteome</keyword>
<dbReference type="PANTHER" id="PTHR23427:SF2">
    <property type="entry name" value="SURFEIT LOCUS PROTEIN 1"/>
    <property type="match status" value="1"/>
</dbReference>
<feature type="transmembrane region" description="Helical" evidence="6">
    <location>
        <begin position="219"/>
        <end position="240"/>
    </location>
</feature>
<evidence type="ECO:0000256" key="5">
    <source>
        <dbReference type="ARBA" id="ARBA00023136"/>
    </source>
</evidence>
<evidence type="ECO:0000313" key="7">
    <source>
        <dbReference type="EMBL" id="MCK8784870.1"/>
    </source>
</evidence>
<dbReference type="PROSITE" id="PS50895">
    <property type="entry name" value="SURF1"/>
    <property type="match status" value="1"/>
</dbReference>
<name>A0A9X1Y849_9PROT</name>
<comment type="similarity">
    <text evidence="2 6">Belongs to the SURF1 family.</text>
</comment>
<comment type="caution">
    <text evidence="6">Lacks conserved residue(s) required for the propagation of feature annotation.</text>
</comment>
<dbReference type="RefSeq" id="WP_248666996.1">
    <property type="nucleotide sequence ID" value="NZ_JALPRX010000040.1"/>
</dbReference>